<dbReference type="Proteomes" id="UP000295496">
    <property type="component" value="Unassembled WGS sequence"/>
</dbReference>
<keyword evidence="2" id="KW-1185">Reference proteome</keyword>
<name>A0A4R1KXJ9_9PAST</name>
<gene>
    <name evidence="1" type="ORF">EV692_1373</name>
</gene>
<dbReference type="RefSeq" id="WP_132301823.1">
    <property type="nucleotide sequence ID" value="NZ_CP170642.1"/>
</dbReference>
<dbReference type="AlphaFoldDB" id="A0A4R1KXJ9"/>
<protein>
    <submittedName>
        <fullName evidence="1">Uncharacterized protein</fullName>
    </submittedName>
</protein>
<sequence>MESLQIFTQFIDNTVNEPNANSLLHTFYTNLSEHEKEIFVIALIGHATTTHKLLEYERMK</sequence>
<accession>A0A4R1KXJ9</accession>
<reference evidence="1 2" key="1">
    <citation type="submission" date="2019-03" db="EMBL/GenBank/DDBJ databases">
        <title>Genomic Encyclopedia of Type Strains, Phase IV (KMG-IV): sequencing the most valuable type-strain genomes for metagenomic binning, comparative biology and taxonomic classification.</title>
        <authorList>
            <person name="Goeker M."/>
        </authorList>
    </citation>
    <scope>NUCLEOTIDE SEQUENCE [LARGE SCALE GENOMIC DNA]</scope>
    <source>
        <strain evidence="1 2">DSM 10053</strain>
    </source>
</reference>
<proteinExistence type="predicted"/>
<organism evidence="1 2">
    <name type="scientific">Lonepinella koalarum</name>
    <dbReference type="NCBI Taxonomy" id="53417"/>
    <lineage>
        <taxon>Bacteria</taxon>
        <taxon>Pseudomonadati</taxon>
        <taxon>Pseudomonadota</taxon>
        <taxon>Gammaproteobacteria</taxon>
        <taxon>Pasteurellales</taxon>
        <taxon>Pasteurellaceae</taxon>
        <taxon>Lonepinella</taxon>
    </lineage>
</organism>
<evidence type="ECO:0000313" key="1">
    <source>
        <dbReference type="EMBL" id="TCK70146.1"/>
    </source>
</evidence>
<evidence type="ECO:0000313" key="2">
    <source>
        <dbReference type="Proteomes" id="UP000295496"/>
    </source>
</evidence>
<dbReference type="EMBL" id="SMGJ01000003">
    <property type="protein sequence ID" value="TCK70146.1"/>
    <property type="molecule type" value="Genomic_DNA"/>
</dbReference>
<comment type="caution">
    <text evidence="1">The sequence shown here is derived from an EMBL/GenBank/DDBJ whole genome shotgun (WGS) entry which is preliminary data.</text>
</comment>